<dbReference type="Proteomes" id="UP000823637">
    <property type="component" value="Unassembled WGS sequence"/>
</dbReference>
<sequence length="239" mass="26742">MWLFNSSVGRKFVMGITGAALALFLLFHATMNIVVIVSPSGYNAICAFLGANWYAIVGTLGLAALALIHIIYAFVLTIMNYRARGSVRYAVTDRQEQVEWSSKNMLVLGFIILAGLCLHLYNFWFKMQFAEITGIETGAFDPHNGAAYVQELFANPVYCVVYLVWLLGLWFHLSHGIWSSMHSIGWSNNKWLVRIKWIGKILATLIVLMFASVVVYYFVYNICGGADVVETGKAVSLLF</sequence>
<dbReference type="EMBL" id="JADIMR010000012">
    <property type="protein sequence ID" value="MBO8446301.1"/>
    <property type="molecule type" value="Genomic_DNA"/>
</dbReference>
<evidence type="ECO:0000256" key="1">
    <source>
        <dbReference type="SAM" id="Phobius"/>
    </source>
</evidence>
<feature type="transmembrane region" description="Helical" evidence="1">
    <location>
        <begin position="197"/>
        <end position="219"/>
    </location>
</feature>
<reference evidence="2" key="2">
    <citation type="journal article" date="2021" name="PeerJ">
        <title>Extensive microbial diversity within the chicken gut microbiome revealed by metagenomics and culture.</title>
        <authorList>
            <person name="Gilroy R."/>
            <person name="Ravi A."/>
            <person name="Getino M."/>
            <person name="Pursley I."/>
            <person name="Horton D.L."/>
            <person name="Alikhan N.F."/>
            <person name="Baker D."/>
            <person name="Gharbi K."/>
            <person name="Hall N."/>
            <person name="Watson M."/>
            <person name="Adriaenssens E.M."/>
            <person name="Foster-Nyarko E."/>
            <person name="Jarju S."/>
            <person name="Secka A."/>
            <person name="Antonio M."/>
            <person name="Oren A."/>
            <person name="Chaudhuri R.R."/>
            <person name="La Ragione R."/>
            <person name="Hildebrand F."/>
            <person name="Pallen M.J."/>
        </authorList>
    </citation>
    <scope>NUCLEOTIDE SEQUENCE</scope>
    <source>
        <strain evidence="2">D3-1215</strain>
    </source>
</reference>
<accession>A0A9D9EE19</accession>
<evidence type="ECO:0000313" key="3">
    <source>
        <dbReference type="Proteomes" id="UP000823637"/>
    </source>
</evidence>
<reference evidence="2" key="1">
    <citation type="submission" date="2020-10" db="EMBL/GenBank/DDBJ databases">
        <authorList>
            <person name="Gilroy R."/>
        </authorList>
    </citation>
    <scope>NUCLEOTIDE SEQUENCE</scope>
    <source>
        <strain evidence="2">D3-1215</strain>
    </source>
</reference>
<keyword evidence="1" id="KW-0812">Transmembrane</keyword>
<keyword evidence="1" id="KW-1133">Transmembrane helix</keyword>
<dbReference type="NCBIfam" id="TIGR02046">
    <property type="entry name" value="sdhC_b558_fam"/>
    <property type="match status" value="1"/>
</dbReference>
<protein>
    <submittedName>
        <fullName evidence="2">Succinate dehydrogenase cytochrome b subunit</fullName>
    </submittedName>
</protein>
<feature type="transmembrane region" description="Helical" evidence="1">
    <location>
        <begin position="104"/>
        <end position="124"/>
    </location>
</feature>
<gene>
    <name evidence="2" type="ORF">IAC32_00940</name>
</gene>
<dbReference type="GO" id="GO:0016020">
    <property type="term" value="C:membrane"/>
    <property type="evidence" value="ECO:0007669"/>
    <property type="project" value="InterPro"/>
</dbReference>
<dbReference type="SUPFAM" id="SSF81343">
    <property type="entry name" value="Fumarate reductase respiratory complex transmembrane subunits"/>
    <property type="match status" value="1"/>
</dbReference>
<feature type="transmembrane region" description="Helical" evidence="1">
    <location>
        <begin position="152"/>
        <end position="173"/>
    </location>
</feature>
<feature type="transmembrane region" description="Helical" evidence="1">
    <location>
        <begin position="12"/>
        <end position="33"/>
    </location>
</feature>
<dbReference type="Gene3D" id="1.20.1300.10">
    <property type="entry name" value="Fumarate reductase/succinate dehydrogenase, transmembrane subunit"/>
    <property type="match status" value="1"/>
</dbReference>
<feature type="transmembrane region" description="Helical" evidence="1">
    <location>
        <begin position="53"/>
        <end position="78"/>
    </location>
</feature>
<dbReference type="InterPro" id="IPR034804">
    <property type="entry name" value="SQR/QFR_C/D"/>
</dbReference>
<dbReference type="CDD" id="cd03498">
    <property type="entry name" value="SQR_TypeB_2_TM"/>
    <property type="match status" value="1"/>
</dbReference>
<comment type="caution">
    <text evidence="2">The sequence shown here is derived from an EMBL/GenBank/DDBJ whole genome shotgun (WGS) entry which is preliminary data.</text>
</comment>
<name>A0A9D9EE19_9BACT</name>
<keyword evidence="1" id="KW-0472">Membrane</keyword>
<evidence type="ECO:0000313" key="2">
    <source>
        <dbReference type="EMBL" id="MBO8446301.1"/>
    </source>
</evidence>
<organism evidence="2 3">
    <name type="scientific">Candidatus Enterocola intestinipullorum</name>
    <dbReference type="NCBI Taxonomy" id="2840783"/>
    <lineage>
        <taxon>Bacteria</taxon>
        <taxon>Pseudomonadati</taxon>
        <taxon>Bacteroidota</taxon>
        <taxon>Bacteroidia</taxon>
        <taxon>Bacteroidales</taxon>
        <taxon>Candidatus Enterocola</taxon>
    </lineage>
</organism>
<proteinExistence type="predicted"/>
<dbReference type="InterPro" id="IPR011138">
    <property type="entry name" value="Cytochrome_b-558"/>
</dbReference>
<dbReference type="AlphaFoldDB" id="A0A9D9EE19"/>